<name>A0A511FIT3_9PROT</name>
<feature type="region of interest" description="Disordered" evidence="1">
    <location>
        <begin position="1"/>
        <end position="32"/>
    </location>
</feature>
<sequence length="63" mass="6930">MITLRHQQTLKDTTRISQRRRNGMRAEQPAAPGWCAAPFPSARGLVALMTGRTTGTGITHKNL</sequence>
<dbReference type="Proteomes" id="UP000321800">
    <property type="component" value="Unassembled WGS sequence"/>
</dbReference>
<feature type="compositionally biased region" description="Polar residues" evidence="1">
    <location>
        <begin position="1"/>
        <end position="11"/>
    </location>
</feature>
<proteinExistence type="predicted"/>
<organism evidence="2 3">
    <name type="scientific">Acetobacter tropicalis</name>
    <dbReference type="NCBI Taxonomy" id="104102"/>
    <lineage>
        <taxon>Bacteria</taxon>
        <taxon>Pseudomonadati</taxon>
        <taxon>Pseudomonadota</taxon>
        <taxon>Alphaproteobacteria</taxon>
        <taxon>Acetobacterales</taxon>
        <taxon>Acetobacteraceae</taxon>
        <taxon>Acetobacter</taxon>
    </lineage>
</organism>
<protein>
    <submittedName>
        <fullName evidence="2">Uncharacterized protein</fullName>
    </submittedName>
</protein>
<accession>A0A511FIT3</accession>
<comment type="caution">
    <text evidence="2">The sequence shown here is derived from an EMBL/GenBank/DDBJ whole genome shotgun (WGS) entry which is preliminary data.</text>
</comment>
<dbReference type="EMBL" id="BJVR01000001">
    <property type="protein sequence ID" value="GEL49149.1"/>
    <property type="molecule type" value="Genomic_DNA"/>
</dbReference>
<evidence type="ECO:0000313" key="2">
    <source>
        <dbReference type="EMBL" id="GEL49149.1"/>
    </source>
</evidence>
<reference evidence="2 3" key="1">
    <citation type="submission" date="2019-07" db="EMBL/GenBank/DDBJ databases">
        <title>Whole genome shotgun sequence of Acetobacter tropicalis NBRC 16470.</title>
        <authorList>
            <person name="Hosoyama A."/>
            <person name="Uohara A."/>
            <person name="Ohji S."/>
            <person name="Ichikawa N."/>
        </authorList>
    </citation>
    <scope>NUCLEOTIDE SEQUENCE [LARGE SCALE GENOMIC DNA]</scope>
    <source>
        <strain evidence="2 3">NBRC 16470</strain>
    </source>
</reference>
<gene>
    <name evidence="2" type="ORF">ATR01nite_02240</name>
</gene>
<dbReference type="AlphaFoldDB" id="A0A511FIT3"/>
<evidence type="ECO:0000313" key="3">
    <source>
        <dbReference type="Proteomes" id="UP000321800"/>
    </source>
</evidence>
<evidence type="ECO:0000256" key="1">
    <source>
        <dbReference type="SAM" id="MobiDB-lite"/>
    </source>
</evidence>